<dbReference type="Proteomes" id="UP000805193">
    <property type="component" value="Unassembled WGS sequence"/>
</dbReference>
<sequence>MANQLRTTWLLLGLATLVLAQDCIRKPPDDETLKKAGQIASELMKQCIHLLDKYPVPLSTIADGIVGLSAVVGWQEDGGGDDEEDSEDIALPGRHSRRLHPATTNVLPP</sequence>
<organism evidence="1 2">
    <name type="scientific">Ixodes persulcatus</name>
    <name type="common">Taiga tick</name>
    <dbReference type="NCBI Taxonomy" id="34615"/>
    <lineage>
        <taxon>Eukaryota</taxon>
        <taxon>Metazoa</taxon>
        <taxon>Ecdysozoa</taxon>
        <taxon>Arthropoda</taxon>
        <taxon>Chelicerata</taxon>
        <taxon>Arachnida</taxon>
        <taxon>Acari</taxon>
        <taxon>Parasitiformes</taxon>
        <taxon>Ixodida</taxon>
        <taxon>Ixodoidea</taxon>
        <taxon>Ixodidae</taxon>
        <taxon>Ixodinae</taxon>
        <taxon>Ixodes</taxon>
    </lineage>
</organism>
<name>A0AC60QTY4_IXOPE</name>
<keyword evidence="2" id="KW-1185">Reference proteome</keyword>
<evidence type="ECO:0000313" key="2">
    <source>
        <dbReference type="Proteomes" id="UP000805193"/>
    </source>
</evidence>
<dbReference type="EMBL" id="JABSTQ010003855">
    <property type="protein sequence ID" value="KAG0443087.1"/>
    <property type="molecule type" value="Genomic_DNA"/>
</dbReference>
<evidence type="ECO:0000313" key="1">
    <source>
        <dbReference type="EMBL" id="KAG0443087.1"/>
    </source>
</evidence>
<gene>
    <name evidence="1" type="ORF">HPB47_015304</name>
</gene>
<proteinExistence type="predicted"/>
<accession>A0AC60QTY4</accession>
<comment type="caution">
    <text evidence="1">The sequence shown here is derived from an EMBL/GenBank/DDBJ whole genome shotgun (WGS) entry which is preliminary data.</text>
</comment>
<protein>
    <submittedName>
        <fullName evidence="1">Uncharacterized protein</fullName>
    </submittedName>
</protein>
<reference evidence="1 2" key="1">
    <citation type="journal article" date="2020" name="Cell">
        <title>Large-Scale Comparative Analyses of Tick Genomes Elucidate Their Genetic Diversity and Vector Capacities.</title>
        <authorList>
            <consortium name="Tick Genome and Microbiome Consortium (TIGMIC)"/>
            <person name="Jia N."/>
            <person name="Wang J."/>
            <person name="Shi W."/>
            <person name="Du L."/>
            <person name="Sun Y."/>
            <person name="Zhan W."/>
            <person name="Jiang J.F."/>
            <person name="Wang Q."/>
            <person name="Zhang B."/>
            <person name="Ji P."/>
            <person name="Bell-Sakyi L."/>
            <person name="Cui X.M."/>
            <person name="Yuan T.T."/>
            <person name="Jiang B.G."/>
            <person name="Yang W.F."/>
            <person name="Lam T.T."/>
            <person name="Chang Q.C."/>
            <person name="Ding S.J."/>
            <person name="Wang X.J."/>
            <person name="Zhu J.G."/>
            <person name="Ruan X.D."/>
            <person name="Zhao L."/>
            <person name="Wei J.T."/>
            <person name="Ye R.Z."/>
            <person name="Que T.C."/>
            <person name="Du C.H."/>
            <person name="Zhou Y.H."/>
            <person name="Cheng J.X."/>
            <person name="Dai P.F."/>
            <person name="Guo W.B."/>
            <person name="Han X.H."/>
            <person name="Huang E.J."/>
            <person name="Li L.F."/>
            <person name="Wei W."/>
            <person name="Gao Y.C."/>
            <person name="Liu J.Z."/>
            <person name="Shao H.Z."/>
            <person name="Wang X."/>
            <person name="Wang C.C."/>
            <person name="Yang T.C."/>
            <person name="Huo Q.B."/>
            <person name="Li W."/>
            <person name="Chen H.Y."/>
            <person name="Chen S.E."/>
            <person name="Zhou L.G."/>
            <person name="Ni X.B."/>
            <person name="Tian J.H."/>
            <person name="Sheng Y."/>
            <person name="Liu T."/>
            <person name="Pan Y.S."/>
            <person name="Xia L.Y."/>
            <person name="Li J."/>
            <person name="Zhao F."/>
            <person name="Cao W.C."/>
        </authorList>
    </citation>
    <scope>NUCLEOTIDE SEQUENCE [LARGE SCALE GENOMIC DNA]</scope>
    <source>
        <strain evidence="1">Iper-2018</strain>
    </source>
</reference>